<dbReference type="PANTHER" id="PTHR43187:SF2">
    <property type="entry name" value="GAMMA-GLUTAMYL-HERCYNYLCYSTEINE SULFOXIDE HYDROLASE"/>
    <property type="match status" value="1"/>
</dbReference>
<keyword evidence="1" id="KW-0315">Glutamine amidotransferase</keyword>
<dbReference type="EMBL" id="JABELX010000003">
    <property type="protein sequence ID" value="NNH70070.1"/>
    <property type="molecule type" value="Genomic_DNA"/>
</dbReference>
<name>A0A849C0P7_9NOCA</name>
<proteinExistence type="predicted"/>
<evidence type="ECO:0000313" key="5">
    <source>
        <dbReference type="Proteomes" id="UP000586827"/>
    </source>
</evidence>
<evidence type="ECO:0000256" key="2">
    <source>
        <dbReference type="SAM" id="MobiDB-lite"/>
    </source>
</evidence>
<dbReference type="Pfam" id="PF13230">
    <property type="entry name" value="GATase_4"/>
    <property type="match status" value="1"/>
</dbReference>
<organism evidence="4 5">
    <name type="scientific">Nocardia uniformis</name>
    <dbReference type="NCBI Taxonomy" id="53432"/>
    <lineage>
        <taxon>Bacteria</taxon>
        <taxon>Bacillati</taxon>
        <taxon>Actinomycetota</taxon>
        <taxon>Actinomycetes</taxon>
        <taxon>Mycobacteriales</taxon>
        <taxon>Nocardiaceae</taxon>
        <taxon>Nocardia</taxon>
    </lineage>
</organism>
<dbReference type="InterPro" id="IPR017932">
    <property type="entry name" value="GATase_2_dom"/>
</dbReference>
<dbReference type="SUPFAM" id="SSF56235">
    <property type="entry name" value="N-terminal nucleophile aminohydrolases (Ntn hydrolases)"/>
    <property type="match status" value="1"/>
</dbReference>
<dbReference type="Proteomes" id="UP000586827">
    <property type="component" value="Unassembled WGS sequence"/>
</dbReference>
<reference evidence="4 5" key="1">
    <citation type="submission" date="2020-05" db="EMBL/GenBank/DDBJ databases">
        <title>MicrobeNet Type strains.</title>
        <authorList>
            <person name="Nicholson A.C."/>
        </authorList>
    </citation>
    <scope>NUCLEOTIDE SEQUENCE [LARGE SCALE GENOMIC DNA]</scope>
    <source>
        <strain evidence="4 5">JCM 3224</strain>
    </source>
</reference>
<feature type="compositionally biased region" description="Low complexity" evidence="2">
    <location>
        <begin position="16"/>
        <end position="25"/>
    </location>
</feature>
<accession>A0A849C0P7</accession>
<dbReference type="AlphaFoldDB" id="A0A849C0P7"/>
<evidence type="ECO:0000259" key="3">
    <source>
        <dbReference type="PROSITE" id="PS51278"/>
    </source>
</evidence>
<dbReference type="PANTHER" id="PTHR43187">
    <property type="entry name" value="GLUTAMINE AMIDOTRANSFERASE DUG3-RELATED"/>
    <property type="match status" value="1"/>
</dbReference>
<dbReference type="InterPro" id="IPR029055">
    <property type="entry name" value="Ntn_hydrolases_N"/>
</dbReference>
<protein>
    <submittedName>
        <fullName evidence="4">Ergothioneine biosynthesis protein EgtC</fullName>
    </submittedName>
</protein>
<dbReference type="Gene3D" id="3.60.20.10">
    <property type="entry name" value="Glutamine Phosphoribosylpyrophosphate, subunit 1, domain 1"/>
    <property type="match status" value="1"/>
</dbReference>
<comment type="caution">
    <text evidence="4">The sequence shown here is derived from an EMBL/GenBank/DDBJ whole genome shotgun (WGS) entry which is preliminary data.</text>
</comment>
<feature type="domain" description="Glutamine amidotransferase type-2" evidence="3">
    <location>
        <begin position="1"/>
        <end position="249"/>
    </location>
</feature>
<dbReference type="InterPro" id="IPR026869">
    <property type="entry name" value="EgtC-like"/>
</dbReference>
<gene>
    <name evidence="4" type="ORF">HLB23_09390</name>
</gene>
<sequence length="249" mass="26156">MEVAAAEEPARGGAGAVARSGAAGADTPPRSRAAGANAVAVDRATPSGRVVSRYRNAAPIWTDPAVDEVLPQLESAAVLAAVRSATVGMPVERAACAPFTHGRWAFSHNGAIPNWRETLTALAAKFDSPSLLEAESLTDSAALWVILWGLLETDAIDTSTALRQVATAVLEHSPTARLNLLLSDGETLWATTRYHSLSVLVTDSVAVLSSEPYDDDPRWRAIGDRQLVVAGPGQLTVEPLDIEMGRATS</sequence>
<keyword evidence="5" id="KW-1185">Reference proteome</keyword>
<dbReference type="CDD" id="cd01908">
    <property type="entry name" value="YafJ"/>
    <property type="match status" value="1"/>
</dbReference>
<feature type="region of interest" description="Disordered" evidence="2">
    <location>
        <begin position="1"/>
        <end position="38"/>
    </location>
</feature>
<dbReference type="InterPro" id="IPR052373">
    <property type="entry name" value="Gamma-glu_amide_hydrolase"/>
</dbReference>
<dbReference type="PROSITE" id="PS51278">
    <property type="entry name" value="GATASE_TYPE_2"/>
    <property type="match status" value="1"/>
</dbReference>
<evidence type="ECO:0000313" key="4">
    <source>
        <dbReference type="EMBL" id="NNH70070.1"/>
    </source>
</evidence>
<evidence type="ECO:0000256" key="1">
    <source>
        <dbReference type="ARBA" id="ARBA00022962"/>
    </source>
</evidence>